<evidence type="ECO:0000313" key="2">
    <source>
        <dbReference type="Proteomes" id="UP000828390"/>
    </source>
</evidence>
<organism evidence="1 2">
    <name type="scientific">Dreissena polymorpha</name>
    <name type="common">Zebra mussel</name>
    <name type="synonym">Mytilus polymorpha</name>
    <dbReference type="NCBI Taxonomy" id="45954"/>
    <lineage>
        <taxon>Eukaryota</taxon>
        <taxon>Metazoa</taxon>
        <taxon>Spiralia</taxon>
        <taxon>Lophotrochozoa</taxon>
        <taxon>Mollusca</taxon>
        <taxon>Bivalvia</taxon>
        <taxon>Autobranchia</taxon>
        <taxon>Heteroconchia</taxon>
        <taxon>Euheterodonta</taxon>
        <taxon>Imparidentia</taxon>
        <taxon>Neoheterodontei</taxon>
        <taxon>Myida</taxon>
        <taxon>Dreissenoidea</taxon>
        <taxon>Dreissenidae</taxon>
        <taxon>Dreissena</taxon>
    </lineage>
</organism>
<reference evidence="1" key="2">
    <citation type="submission" date="2020-11" db="EMBL/GenBank/DDBJ databases">
        <authorList>
            <person name="McCartney M.A."/>
            <person name="Auch B."/>
            <person name="Kono T."/>
            <person name="Mallez S."/>
            <person name="Becker A."/>
            <person name="Gohl D.M."/>
            <person name="Silverstein K.A.T."/>
            <person name="Koren S."/>
            <person name="Bechman K.B."/>
            <person name="Herman A."/>
            <person name="Abrahante J.E."/>
            <person name="Garbe J."/>
        </authorList>
    </citation>
    <scope>NUCLEOTIDE SEQUENCE</scope>
    <source>
        <strain evidence="1">Duluth1</strain>
        <tissue evidence="1">Whole animal</tissue>
    </source>
</reference>
<dbReference type="AlphaFoldDB" id="A0A9D4IA75"/>
<comment type="caution">
    <text evidence="1">The sequence shown here is derived from an EMBL/GenBank/DDBJ whole genome shotgun (WGS) entry which is preliminary data.</text>
</comment>
<dbReference type="Proteomes" id="UP000828390">
    <property type="component" value="Unassembled WGS sequence"/>
</dbReference>
<name>A0A9D4IA75_DREPO</name>
<sequence length="94" mass="10699">MLYTQKVPSASLFVRTVWRYTLQLSGVHIEPRIHVHCMYITTFSIGPPTSSACSFSCSKAGTMCSHQFPQEEELVALCRICRGEASFTNFRYTR</sequence>
<accession>A0A9D4IA75</accession>
<reference evidence="1" key="1">
    <citation type="journal article" date="2019" name="bioRxiv">
        <title>The Genome of the Zebra Mussel, Dreissena polymorpha: A Resource for Invasive Species Research.</title>
        <authorList>
            <person name="McCartney M.A."/>
            <person name="Auch B."/>
            <person name="Kono T."/>
            <person name="Mallez S."/>
            <person name="Zhang Y."/>
            <person name="Obille A."/>
            <person name="Becker A."/>
            <person name="Abrahante J.E."/>
            <person name="Garbe J."/>
            <person name="Badalamenti J.P."/>
            <person name="Herman A."/>
            <person name="Mangelson H."/>
            <person name="Liachko I."/>
            <person name="Sullivan S."/>
            <person name="Sone E.D."/>
            <person name="Koren S."/>
            <person name="Silverstein K.A.T."/>
            <person name="Beckman K.B."/>
            <person name="Gohl D.M."/>
        </authorList>
    </citation>
    <scope>NUCLEOTIDE SEQUENCE</scope>
    <source>
        <strain evidence="1">Duluth1</strain>
        <tissue evidence="1">Whole animal</tissue>
    </source>
</reference>
<evidence type="ECO:0000313" key="1">
    <source>
        <dbReference type="EMBL" id="KAH3754075.1"/>
    </source>
</evidence>
<proteinExistence type="predicted"/>
<keyword evidence="2" id="KW-1185">Reference proteome</keyword>
<gene>
    <name evidence="1" type="ORF">DPMN_188734</name>
</gene>
<protein>
    <submittedName>
        <fullName evidence="1">Uncharacterized protein</fullName>
    </submittedName>
</protein>
<dbReference type="EMBL" id="JAIWYP010000010">
    <property type="protein sequence ID" value="KAH3754075.1"/>
    <property type="molecule type" value="Genomic_DNA"/>
</dbReference>